<dbReference type="OrthoDB" id="9804819at2"/>
<dbReference type="InterPro" id="IPR050763">
    <property type="entry name" value="ABC_transporter_ATP-binding"/>
</dbReference>
<dbReference type="GO" id="GO:0005886">
    <property type="term" value="C:plasma membrane"/>
    <property type="evidence" value="ECO:0007669"/>
    <property type="project" value="UniProtKB-SubCell"/>
</dbReference>
<evidence type="ECO:0000256" key="5">
    <source>
        <dbReference type="ARBA" id="ARBA00022741"/>
    </source>
</evidence>
<dbReference type="GO" id="GO:0005524">
    <property type="term" value="F:ATP binding"/>
    <property type="evidence" value="ECO:0007669"/>
    <property type="project" value="UniProtKB-KW"/>
</dbReference>
<protein>
    <submittedName>
        <fullName evidence="10">ABC transporter</fullName>
    </submittedName>
</protein>
<feature type="domain" description="ABC transporter" evidence="9">
    <location>
        <begin position="4"/>
        <end position="229"/>
    </location>
</feature>
<dbReference type="PROSITE" id="PS00211">
    <property type="entry name" value="ABC_TRANSPORTER_1"/>
    <property type="match status" value="1"/>
</dbReference>
<dbReference type="InterPro" id="IPR003439">
    <property type="entry name" value="ABC_transporter-like_ATP-bd"/>
</dbReference>
<dbReference type="InterPro" id="IPR027417">
    <property type="entry name" value="P-loop_NTPase"/>
</dbReference>
<dbReference type="CDD" id="cd03263">
    <property type="entry name" value="ABC_subfamily_A"/>
    <property type="match status" value="1"/>
</dbReference>
<dbReference type="PANTHER" id="PTHR42711">
    <property type="entry name" value="ABC TRANSPORTER ATP-BINDING PROTEIN"/>
    <property type="match status" value="1"/>
</dbReference>
<keyword evidence="11" id="KW-1185">Reference proteome</keyword>
<proteinExistence type="inferred from homology"/>
<evidence type="ECO:0000256" key="4">
    <source>
        <dbReference type="ARBA" id="ARBA00022475"/>
    </source>
</evidence>
<dbReference type="SMART" id="SM00382">
    <property type="entry name" value="AAA"/>
    <property type="match status" value="1"/>
</dbReference>
<keyword evidence="7" id="KW-1278">Translocase</keyword>
<keyword evidence="6" id="KW-0067">ATP-binding</keyword>
<comment type="similarity">
    <text evidence="2">Belongs to the ABC transporter superfamily.</text>
</comment>
<dbReference type="KEGG" id="pdu:PDUR_05420"/>
<keyword evidence="8" id="KW-0472">Membrane</keyword>
<evidence type="ECO:0000313" key="10">
    <source>
        <dbReference type="EMBL" id="AIQ11471.1"/>
    </source>
</evidence>
<evidence type="ECO:0000256" key="6">
    <source>
        <dbReference type="ARBA" id="ARBA00022840"/>
    </source>
</evidence>
<dbReference type="Gene3D" id="3.40.50.300">
    <property type="entry name" value="P-loop containing nucleotide triphosphate hydrolases"/>
    <property type="match status" value="1"/>
</dbReference>
<organism evidence="10 11">
    <name type="scientific">Paenibacillus durus</name>
    <name type="common">Paenibacillus azotofixans</name>
    <dbReference type="NCBI Taxonomy" id="44251"/>
    <lineage>
        <taxon>Bacteria</taxon>
        <taxon>Bacillati</taxon>
        <taxon>Bacillota</taxon>
        <taxon>Bacilli</taxon>
        <taxon>Bacillales</taxon>
        <taxon>Paenibacillaceae</taxon>
        <taxon>Paenibacillus</taxon>
    </lineage>
</organism>
<dbReference type="InterPro" id="IPR017871">
    <property type="entry name" value="ABC_transporter-like_CS"/>
</dbReference>
<dbReference type="GO" id="GO:0016887">
    <property type="term" value="F:ATP hydrolysis activity"/>
    <property type="evidence" value="ECO:0007669"/>
    <property type="project" value="InterPro"/>
</dbReference>
<dbReference type="AlphaFoldDB" id="A0A089HHQ7"/>
<name>A0A089HHQ7_PAEDU</name>
<dbReference type="RefSeq" id="WP_042205382.1">
    <property type="nucleotide sequence ID" value="NZ_CP009288.1"/>
</dbReference>
<reference evidence="10 11" key="1">
    <citation type="submission" date="2014-08" db="EMBL/GenBank/DDBJ databases">
        <title>Comparative genomics of the Paenibacillus odorifer group.</title>
        <authorList>
            <person name="den Bakker H.C."/>
            <person name="Tsai Y.-C."/>
            <person name="Martin N."/>
            <person name="Korlach J."/>
            <person name="Wiedmann M."/>
        </authorList>
    </citation>
    <scope>NUCLEOTIDE SEQUENCE [LARGE SCALE GENOMIC DNA]</scope>
    <source>
        <strain evidence="10 11">DSM 1735</strain>
    </source>
</reference>
<dbReference type="PANTHER" id="PTHR42711:SF5">
    <property type="entry name" value="ABC TRANSPORTER ATP-BINDING PROTEIN NATA"/>
    <property type="match status" value="1"/>
</dbReference>
<dbReference type="Proteomes" id="UP000029409">
    <property type="component" value="Chromosome"/>
</dbReference>
<accession>A0A089HHQ7</accession>
<sequence>MPVLEVKNLRKSFGDVKAVQDISFTVEAGEVFTIIGPNGAGKTTTLEMIEGLQPPDAGSIAVAGLSWSKDESAIKTLIGVQPQSSALFDLLTTEENLDLFASFYPKRKSTAEVLEMINLTEHRSKRVKSLSGGQRQRLAIGLAMINDPQVIFLDEPTTGLDPQARRNIWDIILRLKQLGTTIILTTHYMEEAEKLSDRVCIVDQGTVVSLDTPAALIGKLTKEREVRLSFYDGEAAAAQTEEALRSRPDIVRMEREGANVTLWSPEPEQALYGLLGFTKEHGYRVEHVSIREMSLEDVFIAFTGKEWRD</sequence>
<evidence type="ECO:0000256" key="7">
    <source>
        <dbReference type="ARBA" id="ARBA00022967"/>
    </source>
</evidence>
<evidence type="ECO:0000313" key="11">
    <source>
        <dbReference type="Proteomes" id="UP000029409"/>
    </source>
</evidence>
<dbReference type="InterPro" id="IPR003593">
    <property type="entry name" value="AAA+_ATPase"/>
</dbReference>
<evidence type="ECO:0000259" key="9">
    <source>
        <dbReference type="PROSITE" id="PS50893"/>
    </source>
</evidence>
<comment type="subcellular location">
    <subcellularLocation>
        <location evidence="1">Cell membrane</location>
    </subcellularLocation>
</comment>
<evidence type="ECO:0000256" key="8">
    <source>
        <dbReference type="ARBA" id="ARBA00023136"/>
    </source>
</evidence>
<keyword evidence="4" id="KW-1003">Cell membrane</keyword>
<dbReference type="Pfam" id="PF00005">
    <property type="entry name" value="ABC_tran"/>
    <property type="match status" value="1"/>
</dbReference>
<dbReference type="EMBL" id="CP009288">
    <property type="protein sequence ID" value="AIQ11471.1"/>
    <property type="molecule type" value="Genomic_DNA"/>
</dbReference>
<keyword evidence="3" id="KW-0813">Transport</keyword>
<evidence type="ECO:0000256" key="1">
    <source>
        <dbReference type="ARBA" id="ARBA00004236"/>
    </source>
</evidence>
<gene>
    <name evidence="10" type="ORF">PDUR_05420</name>
</gene>
<dbReference type="FunFam" id="3.40.50.300:FF:000589">
    <property type="entry name" value="ABC transporter, ATP-binding subunit"/>
    <property type="match status" value="1"/>
</dbReference>
<dbReference type="STRING" id="44251.PDUR_05420"/>
<keyword evidence="5" id="KW-0547">Nucleotide-binding</keyword>
<dbReference type="PROSITE" id="PS50893">
    <property type="entry name" value="ABC_TRANSPORTER_2"/>
    <property type="match status" value="1"/>
</dbReference>
<dbReference type="eggNOG" id="COG1131">
    <property type="taxonomic scope" value="Bacteria"/>
</dbReference>
<evidence type="ECO:0000256" key="3">
    <source>
        <dbReference type="ARBA" id="ARBA00022448"/>
    </source>
</evidence>
<dbReference type="SUPFAM" id="SSF52540">
    <property type="entry name" value="P-loop containing nucleoside triphosphate hydrolases"/>
    <property type="match status" value="1"/>
</dbReference>
<evidence type="ECO:0000256" key="2">
    <source>
        <dbReference type="ARBA" id="ARBA00005417"/>
    </source>
</evidence>